<dbReference type="STRING" id="111780.Sta7437_2368"/>
<keyword evidence="6" id="KW-1185">Reference proteome</keyword>
<evidence type="ECO:0000313" key="6">
    <source>
        <dbReference type="Proteomes" id="UP000010473"/>
    </source>
</evidence>
<dbReference type="OrthoDB" id="9800233at2"/>
<reference evidence="6" key="1">
    <citation type="journal article" date="2013" name="Proc. Natl. Acad. Sci. U.S.A.">
        <title>Improving the coverage of the cyanobacterial phylum using diversity-driven genome sequencing.</title>
        <authorList>
            <person name="Shih P.M."/>
            <person name="Wu D."/>
            <person name="Latifi A."/>
            <person name="Axen S.D."/>
            <person name="Fewer D.P."/>
            <person name="Talla E."/>
            <person name="Calteau A."/>
            <person name="Cai F."/>
            <person name="Tandeau de Marsac N."/>
            <person name="Rippka R."/>
            <person name="Herdman M."/>
            <person name="Sivonen K."/>
            <person name="Coursin T."/>
            <person name="Laurent T."/>
            <person name="Goodwin L."/>
            <person name="Nolan M."/>
            <person name="Davenport K.W."/>
            <person name="Han C.S."/>
            <person name="Rubin E.M."/>
            <person name="Eisen J.A."/>
            <person name="Woyke T."/>
            <person name="Gugger M."/>
            <person name="Kerfeld C.A."/>
        </authorList>
    </citation>
    <scope>NUCLEOTIDE SEQUENCE [LARGE SCALE GENOMIC DNA]</scope>
    <source>
        <strain evidence="6">ATCC 29371 / PCC 7437</strain>
    </source>
</reference>
<dbReference type="AlphaFoldDB" id="K9XV19"/>
<protein>
    <recommendedName>
        <fullName evidence="4">S-adenosyl-L-methionine-dependent methyltransferase</fullName>
        <ecNumber evidence="4">2.1.1.-</ecNumber>
    </recommendedName>
</protein>
<keyword evidence="3" id="KW-0808">Transferase</keyword>
<keyword evidence="4" id="KW-0949">S-adenosyl-L-methionine</keyword>
<evidence type="ECO:0000256" key="1">
    <source>
        <dbReference type="ARBA" id="ARBA00008138"/>
    </source>
</evidence>
<dbReference type="GO" id="GO:0032259">
    <property type="term" value="P:methylation"/>
    <property type="evidence" value="ECO:0007669"/>
    <property type="project" value="UniProtKB-KW"/>
</dbReference>
<evidence type="ECO:0000256" key="4">
    <source>
        <dbReference type="RuleBase" id="RU362030"/>
    </source>
</evidence>
<dbReference type="SUPFAM" id="SSF53335">
    <property type="entry name" value="S-adenosyl-L-methionine-dependent methyltransferases"/>
    <property type="match status" value="1"/>
</dbReference>
<dbReference type="PANTHER" id="PTHR43619:SF2">
    <property type="entry name" value="S-ADENOSYL-L-METHIONINE-DEPENDENT METHYLTRANSFERASES SUPERFAMILY PROTEIN"/>
    <property type="match status" value="1"/>
</dbReference>
<keyword evidence="2 4" id="KW-0489">Methyltransferase</keyword>
<comment type="similarity">
    <text evidence="1 4">Belongs to the UPF0677 family.</text>
</comment>
<dbReference type="Proteomes" id="UP000010473">
    <property type="component" value="Chromosome"/>
</dbReference>
<dbReference type="Pfam" id="PF04072">
    <property type="entry name" value="LCM"/>
    <property type="match status" value="1"/>
</dbReference>
<organism evidence="5 6">
    <name type="scientific">Stanieria cyanosphaera (strain ATCC 29371 / PCC 7437)</name>
    <dbReference type="NCBI Taxonomy" id="111780"/>
    <lineage>
        <taxon>Bacteria</taxon>
        <taxon>Bacillati</taxon>
        <taxon>Cyanobacteriota</taxon>
        <taxon>Cyanophyceae</taxon>
        <taxon>Pleurocapsales</taxon>
        <taxon>Dermocarpellaceae</taxon>
        <taxon>Stanieria</taxon>
    </lineage>
</organism>
<dbReference type="Gene3D" id="3.40.50.150">
    <property type="entry name" value="Vaccinia Virus protein VP39"/>
    <property type="match status" value="1"/>
</dbReference>
<sequence length="283" mass="32679">MNSLSETAYLVAMYRAMESARPDALFQDPFASMLAGGQGKLLAEVFGNQKQAANIIAVRTYTFDRIIEQLLNSTEIDTVVNLGAGLDTRPYRLALPRSLCWVEVDLPEIISYKSQKLQQQQPLCSLERIELDLTNSELRNNLFTKINSKTNQVLVITEGLLSYLSEEQVNLLSEELRSQSHFRWWLFELIAASEIKLIKPSQTQKLFQQYFSNKLQFAPNNGLDFFSERGWKIAQFYSMWQESRRLKRGVFLAALLELLMRCFSKKYWQAINQKIGIVLLEKN</sequence>
<dbReference type="eggNOG" id="COG3315">
    <property type="taxonomic scope" value="Bacteria"/>
</dbReference>
<dbReference type="EC" id="2.1.1.-" evidence="4"/>
<dbReference type="EMBL" id="CP003653">
    <property type="protein sequence ID" value="AFZ35909.1"/>
    <property type="molecule type" value="Genomic_DNA"/>
</dbReference>
<evidence type="ECO:0000313" key="5">
    <source>
        <dbReference type="EMBL" id="AFZ35909.1"/>
    </source>
</evidence>
<dbReference type="InterPro" id="IPR011610">
    <property type="entry name" value="SAM_mthyl_Trfase_ML2640-like"/>
</dbReference>
<comment type="function">
    <text evidence="4">Exhibits S-adenosyl-L-methionine-dependent methyltransferase activity.</text>
</comment>
<dbReference type="HOGENOM" id="CLU_056160_1_0_3"/>
<dbReference type="InterPro" id="IPR029063">
    <property type="entry name" value="SAM-dependent_MTases_sf"/>
</dbReference>
<dbReference type="PANTHER" id="PTHR43619">
    <property type="entry name" value="S-ADENOSYL-L-METHIONINE-DEPENDENT METHYLTRANSFERASE YKTD-RELATED"/>
    <property type="match status" value="1"/>
</dbReference>
<evidence type="ECO:0000256" key="3">
    <source>
        <dbReference type="ARBA" id="ARBA00022679"/>
    </source>
</evidence>
<dbReference type="NCBIfam" id="TIGR00027">
    <property type="entry name" value="mthyl_TIGR00027"/>
    <property type="match status" value="1"/>
</dbReference>
<dbReference type="PATRIC" id="fig|111780.3.peg.2465"/>
<proteinExistence type="inferred from homology"/>
<dbReference type="InterPro" id="IPR007213">
    <property type="entry name" value="Ppm1/Ppm2/Tcmp"/>
</dbReference>
<dbReference type="RefSeq" id="WP_015193577.1">
    <property type="nucleotide sequence ID" value="NC_019748.1"/>
</dbReference>
<name>K9XV19_STAC7</name>
<dbReference type="GO" id="GO:0008168">
    <property type="term" value="F:methyltransferase activity"/>
    <property type="evidence" value="ECO:0007669"/>
    <property type="project" value="UniProtKB-UniRule"/>
</dbReference>
<evidence type="ECO:0000256" key="2">
    <source>
        <dbReference type="ARBA" id="ARBA00022603"/>
    </source>
</evidence>
<accession>K9XV19</accession>
<dbReference type="KEGG" id="scs:Sta7437_2368"/>
<gene>
    <name evidence="5" type="ordered locus">Sta7437_2368</name>
</gene>